<dbReference type="SUPFAM" id="SSF55486">
    <property type="entry name" value="Metalloproteases ('zincins'), catalytic domain"/>
    <property type="match status" value="1"/>
</dbReference>
<dbReference type="Gene3D" id="3.40.390.10">
    <property type="entry name" value="Collagenase (Catalytic Domain)"/>
    <property type="match status" value="1"/>
</dbReference>
<dbReference type="Gene3D" id="1.10.472.150">
    <property type="entry name" value="Glucose-regulated metallo-peptidase M90, N-terminal domain"/>
    <property type="match status" value="1"/>
</dbReference>
<dbReference type="Pfam" id="PF06167">
    <property type="entry name" value="Peptidase_M90"/>
    <property type="match status" value="1"/>
</dbReference>
<dbReference type="PANTHER" id="PTHR30164:SF2">
    <property type="entry name" value="PROTEIN MTFA"/>
    <property type="match status" value="1"/>
</dbReference>
<dbReference type="CDD" id="cd20169">
    <property type="entry name" value="Peptidase_M90_mtfA"/>
    <property type="match status" value="1"/>
</dbReference>
<name>A0A5C5YQU9_9BACT</name>
<dbReference type="GO" id="GO:0008237">
    <property type="term" value="F:metallopeptidase activity"/>
    <property type="evidence" value="ECO:0007669"/>
    <property type="project" value="InterPro"/>
</dbReference>
<evidence type="ECO:0000313" key="1">
    <source>
        <dbReference type="EMBL" id="TWT77314.1"/>
    </source>
</evidence>
<protein>
    <submittedName>
        <fullName evidence="1">Protein MtfA</fullName>
    </submittedName>
</protein>
<keyword evidence="2" id="KW-1185">Reference proteome</keyword>
<organism evidence="1 2">
    <name type="scientific">Posidoniimonas polymericola</name>
    <dbReference type="NCBI Taxonomy" id="2528002"/>
    <lineage>
        <taxon>Bacteria</taxon>
        <taxon>Pseudomonadati</taxon>
        <taxon>Planctomycetota</taxon>
        <taxon>Planctomycetia</taxon>
        <taxon>Pirellulales</taxon>
        <taxon>Lacipirellulaceae</taxon>
        <taxon>Posidoniimonas</taxon>
    </lineage>
</organism>
<reference evidence="1 2" key="1">
    <citation type="submission" date="2019-02" db="EMBL/GenBank/DDBJ databases">
        <title>Deep-cultivation of Planctomycetes and their phenomic and genomic characterization uncovers novel biology.</title>
        <authorList>
            <person name="Wiegand S."/>
            <person name="Jogler M."/>
            <person name="Boedeker C."/>
            <person name="Pinto D."/>
            <person name="Vollmers J."/>
            <person name="Rivas-Marin E."/>
            <person name="Kohn T."/>
            <person name="Peeters S.H."/>
            <person name="Heuer A."/>
            <person name="Rast P."/>
            <person name="Oberbeckmann S."/>
            <person name="Bunk B."/>
            <person name="Jeske O."/>
            <person name="Meyerdierks A."/>
            <person name="Storesund J.E."/>
            <person name="Kallscheuer N."/>
            <person name="Luecker S."/>
            <person name="Lage O.M."/>
            <person name="Pohl T."/>
            <person name="Merkel B.J."/>
            <person name="Hornburger P."/>
            <person name="Mueller R.-W."/>
            <person name="Bruemmer F."/>
            <person name="Labrenz M."/>
            <person name="Spormann A.M."/>
            <person name="Op Den Camp H."/>
            <person name="Overmann J."/>
            <person name="Amann R."/>
            <person name="Jetten M.S.M."/>
            <person name="Mascher T."/>
            <person name="Medema M.H."/>
            <person name="Devos D.P."/>
            <person name="Kaster A.-K."/>
            <person name="Ovreas L."/>
            <person name="Rohde M."/>
            <person name="Galperin M.Y."/>
            <person name="Jogler C."/>
        </authorList>
    </citation>
    <scope>NUCLEOTIDE SEQUENCE [LARGE SCALE GENOMIC DNA]</scope>
    <source>
        <strain evidence="1 2">Pla123a</strain>
    </source>
</reference>
<dbReference type="InterPro" id="IPR042252">
    <property type="entry name" value="MtfA_N"/>
</dbReference>
<dbReference type="Proteomes" id="UP000318478">
    <property type="component" value="Unassembled WGS sequence"/>
</dbReference>
<sequence length="258" mass="29442">MLFSWLKKRSRRRLAKAGLSDELRALLPAAVWQYERLTEDEQRRLEASAAVFLHEKNWEGCGGLPMSDEIRLTIAAQMALFTLGLPGEYFDRVLSVLVYPDAYRVPDEHAAGGMVVGGESTRLGEAWHRGPVVLSWKQVKRAGESRYGGRSLVAHEFAHQLDMLNGRHADGVPPMPDNQSAEHWIETLDAALARLRRDCRRRMDPLMDCYGATDRSEFLAVASEVFFQWPARMAEREPELLAALRGYYRQDPLRWDET</sequence>
<proteinExistence type="predicted"/>
<dbReference type="OrthoDB" id="9786424at2"/>
<dbReference type="AlphaFoldDB" id="A0A5C5YQU9"/>
<dbReference type="GO" id="GO:0005829">
    <property type="term" value="C:cytosol"/>
    <property type="evidence" value="ECO:0007669"/>
    <property type="project" value="TreeGrafter"/>
</dbReference>
<dbReference type="EMBL" id="SJPO01000004">
    <property type="protein sequence ID" value="TWT77314.1"/>
    <property type="molecule type" value="Genomic_DNA"/>
</dbReference>
<dbReference type="RefSeq" id="WP_146586347.1">
    <property type="nucleotide sequence ID" value="NZ_SJPO01000004.1"/>
</dbReference>
<dbReference type="PANTHER" id="PTHR30164">
    <property type="entry name" value="MTFA PEPTIDASE"/>
    <property type="match status" value="1"/>
</dbReference>
<comment type="caution">
    <text evidence="1">The sequence shown here is derived from an EMBL/GenBank/DDBJ whole genome shotgun (WGS) entry which is preliminary data.</text>
</comment>
<dbReference type="GO" id="GO:0004177">
    <property type="term" value="F:aminopeptidase activity"/>
    <property type="evidence" value="ECO:0007669"/>
    <property type="project" value="TreeGrafter"/>
</dbReference>
<gene>
    <name evidence="1" type="primary">mtfA</name>
    <name evidence="1" type="ORF">Pla123a_19740</name>
</gene>
<dbReference type="InterPro" id="IPR010384">
    <property type="entry name" value="MtfA_fam"/>
</dbReference>
<evidence type="ECO:0000313" key="2">
    <source>
        <dbReference type="Proteomes" id="UP000318478"/>
    </source>
</evidence>
<accession>A0A5C5YQU9</accession>
<dbReference type="InterPro" id="IPR024079">
    <property type="entry name" value="MetalloPept_cat_dom_sf"/>
</dbReference>